<dbReference type="Proteomes" id="UP000654075">
    <property type="component" value="Unassembled WGS sequence"/>
</dbReference>
<proteinExistence type="predicted"/>
<feature type="non-terminal residue" evidence="1">
    <location>
        <position position="1"/>
    </location>
</feature>
<comment type="caution">
    <text evidence="1">The sequence shown here is derived from an EMBL/GenBank/DDBJ whole genome shotgun (WGS) entry which is preliminary data.</text>
</comment>
<accession>A0A813EYF4</accession>
<dbReference type="EMBL" id="CAJNNV010019885">
    <property type="protein sequence ID" value="CAE8606828.1"/>
    <property type="molecule type" value="Genomic_DNA"/>
</dbReference>
<protein>
    <submittedName>
        <fullName evidence="1">Uncharacterized protein</fullName>
    </submittedName>
</protein>
<evidence type="ECO:0000313" key="1">
    <source>
        <dbReference type="EMBL" id="CAE8606828.1"/>
    </source>
</evidence>
<feature type="non-terminal residue" evidence="1">
    <location>
        <position position="160"/>
    </location>
</feature>
<reference evidence="1" key="1">
    <citation type="submission" date="2021-02" db="EMBL/GenBank/DDBJ databases">
        <authorList>
            <person name="Dougan E. K."/>
            <person name="Rhodes N."/>
            <person name="Thang M."/>
            <person name="Chan C."/>
        </authorList>
    </citation>
    <scope>NUCLEOTIDE SEQUENCE</scope>
</reference>
<organism evidence="1 2">
    <name type="scientific">Polarella glacialis</name>
    <name type="common">Dinoflagellate</name>
    <dbReference type="NCBI Taxonomy" id="89957"/>
    <lineage>
        <taxon>Eukaryota</taxon>
        <taxon>Sar</taxon>
        <taxon>Alveolata</taxon>
        <taxon>Dinophyceae</taxon>
        <taxon>Suessiales</taxon>
        <taxon>Suessiaceae</taxon>
        <taxon>Polarella</taxon>
    </lineage>
</organism>
<evidence type="ECO:0000313" key="2">
    <source>
        <dbReference type="Proteomes" id="UP000654075"/>
    </source>
</evidence>
<sequence>AQVSSTWPANGGLGVAADLAYIVLHFDRCIIASLDTTLHLTAHPHVHDAALTNDLDLRLPSTAGMPGRTLVFPLLGSKPLGSNRRLTMLLEGEAAMSCDGQAPVCSSFEASFRTVETAPRAVRTDFVADRWLRTTFDLPVEAASAHRTFRVVGSRARVPG</sequence>
<dbReference type="AlphaFoldDB" id="A0A813EYF4"/>
<name>A0A813EYF4_POLGL</name>
<gene>
    <name evidence="1" type="ORF">PGLA1383_LOCUS24794</name>
</gene>
<keyword evidence="2" id="KW-1185">Reference proteome</keyword>